<dbReference type="GO" id="GO:0006412">
    <property type="term" value="P:translation"/>
    <property type="evidence" value="ECO:0007669"/>
    <property type="project" value="InterPro"/>
</dbReference>
<evidence type="ECO:0000256" key="5">
    <source>
        <dbReference type="ARBA" id="ARBA00035413"/>
    </source>
</evidence>
<dbReference type="FunFam" id="3.90.1030.10:FF:000009">
    <property type="entry name" value="39S ribosomal protein L17, mitochondrial"/>
    <property type="match status" value="1"/>
</dbReference>
<protein>
    <recommendedName>
        <fullName evidence="4">Large ribosomal subunit protein bL17m</fullName>
    </recommendedName>
    <alternativeName>
        <fullName evidence="5">39S ribosomal protein L17, mitochondrial</fullName>
    </alternativeName>
</protein>
<dbReference type="AlphaFoldDB" id="A0AAJ7BFU4"/>
<dbReference type="SUPFAM" id="SSF64263">
    <property type="entry name" value="Prokaryotic ribosomal protein L17"/>
    <property type="match status" value="1"/>
</dbReference>
<keyword evidence="2 7" id="KW-0689">Ribosomal protein</keyword>
<comment type="similarity">
    <text evidence="1">Belongs to the bacterial ribosomal protein bL17 family.</text>
</comment>
<evidence type="ECO:0000256" key="2">
    <source>
        <dbReference type="ARBA" id="ARBA00022980"/>
    </source>
</evidence>
<dbReference type="GO" id="GO:0005762">
    <property type="term" value="C:mitochondrial large ribosomal subunit"/>
    <property type="evidence" value="ECO:0007669"/>
    <property type="project" value="TreeGrafter"/>
</dbReference>
<name>A0AAJ7BFU4_CEPCN</name>
<evidence type="ECO:0000313" key="6">
    <source>
        <dbReference type="Proteomes" id="UP000694920"/>
    </source>
</evidence>
<organism evidence="6 7">
    <name type="scientific">Cephus cinctus</name>
    <name type="common">Wheat stem sawfly</name>
    <dbReference type="NCBI Taxonomy" id="211228"/>
    <lineage>
        <taxon>Eukaryota</taxon>
        <taxon>Metazoa</taxon>
        <taxon>Ecdysozoa</taxon>
        <taxon>Arthropoda</taxon>
        <taxon>Hexapoda</taxon>
        <taxon>Insecta</taxon>
        <taxon>Pterygota</taxon>
        <taxon>Neoptera</taxon>
        <taxon>Endopterygota</taxon>
        <taxon>Hymenoptera</taxon>
        <taxon>Cephoidea</taxon>
        <taxon>Cephidae</taxon>
        <taxon>Cephus</taxon>
    </lineage>
</organism>
<sequence>MNQANVTHLVSKLKFNIRPTPRRLKNKDGPPGRVLKIQKTLTALFEYERIELFYNRADEVRGYAERLISEAIRRGPEDHEMMDLANFWIIRKEFVHKLFKVYVPRYQDYSIAYTKLHKAPRLYPGIYYKRAVLELRGNPYPSIEQRNAHSNVLLHNLLLSEARKEYRMEKYKEIAESMNEREVTSQ</sequence>
<dbReference type="Gene3D" id="3.90.1030.10">
    <property type="entry name" value="Ribosomal protein L17"/>
    <property type="match status" value="1"/>
</dbReference>
<proteinExistence type="inferred from homology"/>
<dbReference type="Pfam" id="PF01196">
    <property type="entry name" value="Ribosomal_L17"/>
    <property type="match status" value="1"/>
</dbReference>
<dbReference type="InterPro" id="IPR036373">
    <property type="entry name" value="Ribosomal_bL17_sf"/>
</dbReference>
<dbReference type="InterPro" id="IPR000456">
    <property type="entry name" value="Ribosomal_bL17"/>
</dbReference>
<reference evidence="7" key="1">
    <citation type="submission" date="2025-08" db="UniProtKB">
        <authorList>
            <consortium name="RefSeq"/>
        </authorList>
    </citation>
    <scope>IDENTIFICATION</scope>
</reference>
<dbReference type="GO" id="GO:0003735">
    <property type="term" value="F:structural constituent of ribosome"/>
    <property type="evidence" value="ECO:0007669"/>
    <property type="project" value="InterPro"/>
</dbReference>
<keyword evidence="6" id="KW-1185">Reference proteome</keyword>
<evidence type="ECO:0000256" key="4">
    <source>
        <dbReference type="ARBA" id="ARBA00035290"/>
    </source>
</evidence>
<dbReference type="CTD" id="63875"/>
<accession>A0AAJ7BFU4</accession>
<dbReference type="KEGG" id="ccin:107262909"/>
<evidence type="ECO:0000256" key="3">
    <source>
        <dbReference type="ARBA" id="ARBA00023274"/>
    </source>
</evidence>
<dbReference type="PANTHER" id="PTHR14413">
    <property type="entry name" value="RIBOSOMAL PROTEIN L17"/>
    <property type="match status" value="1"/>
</dbReference>
<evidence type="ECO:0000256" key="1">
    <source>
        <dbReference type="ARBA" id="ARBA00008777"/>
    </source>
</evidence>
<gene>
    <name evidence="7" type="primary">LOC107262909</name>
</gene>
<keyword evidence="3" id="KW-0687">Ribonucleoprotein</keyword>
<dbReference type="PANTHER" id="PTHR14413:SF16">
    <property type="entry name" value="LARGE RIBOSOMAL SUBUNIT PROTEIN BL17M"/>
    <property type="match status" value="1"/>
</dbReference>
<evidence type="ECO:0000313" key="7">
    <source>
        <dbReference type="RefSeq" id="XP_015585057.1"/>
    </source>
</evidence>
<dbReference type="GeneID" id="107262909"/>
<dbReference type="RefSeq" id="XP_015585057.1">
    <property type="nucleotide sequence ID" value="XM_015729571.2"/>
</dbReference>
<dbReference type="Proteomes" id="UP000694920">
    <property type="component" value="Unplaced"/>
</dbReference>